<evidence type="ECO:0000313" key="2">
    <source>
        <dbReference type="Proteomes" id="UP000008370"/>
    </source>
</evidence>
<name>K5V7H2_PHACS</name>
<dbReference type="AlphaFoldDB" id="K5V7H2"/>
<dbReference type="OrthoDB" id="1937545at2759"/>
<reference evidence="1 2" key="1">
    <citation type="journal article" date="2012" name="BMC Genomics">
        <title>Comparative genomics of the white-rot fungi, Phanerochaete carnosa and P. chrysosporium, to elucidate the genetic basis of the distinct wood types they colonize.</title>
        <authorList>
            <person name="Suzuki H."/>
            <person name="MacDonald J."/>
            <person name="Syed K."/>
            <person name="Salamov A."/>
            <person name="Hori C."/>
            <person name="Aerts A."/>
            <person name="Henrissat B."/>
            <person name="Wiebenga A."/>
            <person name="vanKuyk P.A."/>
            <person name="Barry K."/>
            <person name="Lindquist E."/>
            <person name="LaButti K."/>
            <person name="Lapidus A."/>
            <person name="Lucas S."/>
            <person name="Coutinho P."/>
            <person name="Gong Y."/>
            <person name="Samejima M."/>
            <person name="Mahadevan R."/>
            <person name="Abou-Zaid M."/>
            <person name="de Vries R.P."/>
            <person name="Igarashi K."/>
            <person name="Yadav J.S."/>
            <person name="Grigoriev I.V."/>
            <person name="Master E.R."/>
        </authorList>
    </citation>
    <scope>NUCLEOTIDE SEQUENCE [LARGE SCALE GENOMIC DNA]</scope>
    <source>
        <strain evidence="1 2">HHB-10118-sp</strain>
    </source>
</reference>
<dbReference type="RefSeq" id="XP_007394019.1">
    <property type="nucleotide sequence ID" value="XM_007393957.1"/>
</dbReference>
<dbReference type="InParanoid" id="K5V7H2"/>
<organism evidence="1 2">
    <name type="scientific">Phanerochaete carnosa (strain HHB-10118-sp)</name>
    <name type="common">White-rot fungus</name>
    <name type="synonym">Peniophora carnosa</name>
    <dbReference type="NCBI Taxonomy" id="650164"/>
    <lineage>
        <taxon>Eukaryota</taxon>
        <taxon>Fungi</taxon>
        <taxon>Dikarya</taxon>
        <taxon>Basidiomycota</taxon>
        <taxon>Agaricomycotina</taxon>
        <taxon>Agaricomycetes</taxon>
        <taxon>Polyporales</taxon>
        <taxon>Phanerochaetaceae</taxon>
        <taxon>Phanerochaete</taxon>
    </lineage>
</organism>
<dbReference type="KEGG" id="pco:PHACADRAFT_193834"/>
<keyword evidence="2" id="KW-1185">Reference proteome</keyword>
<dbReference type="GeneID" id="18910941"/>
<dbReference type="Proteomes" id="UP000008370">
    <property type="component" value="Unassembled WGS sequence"/>
</dbReference>
<dbReference type="Pfam" id="PF14223">
    <property type="entry name" value="Retrotran_gag_2"/>
    <property type="match status" value="1"/>
</dbReference>
<evidence type="ECO:0000313" key="1">
    <source>
        <dbReference type="EMBL" id="EKM58721.1"/>
    </source>
</evidence>
<proteinExistence type="predicted"/>
<protein>
    <recommendedName>
        <fullName evidence="3">Retrotransposon Copia-like N-terminal domain-containing protein</fullName>
    </recommendedName>
</protein>
<accession>K5V7H2</accession>
<sequence>MSSASAFASATGPPSMKLDAIGKLKGSSDYPRWSLMMQQYFIAARAWKGVDGTERAPVPSSSVSAADIEAWETTNAYARFYILSTLGDELLHLANPVDITAAALWKKLKDNYAASTTMSAFVKFRAYFSHVITDSDDLAAQLDERAVMHHNYKAAK</sequence>
<dbReference type="EMBL" id="JH930470">
    <property type="protein sequence ID" value="EKM58721.1"/>
    <property type="molecule type" value="Genomic_DNA"/>
</dbReference>
<gene>
    <name evidence="1" type="ORF">PHACADRAFT_193834</name>
</gene>
<evidence type="ECO:0008006" key="3">
    <source>
        <dbReference type="Google" id="ProtNLM"/>
    </source>
</evidence>
<dbReference type="HOGENOM" id="CLU_1687275_0_0_1"/>